<name>A0A315Z7W1_SEDFL</name>
<keyword evidence="1" id="KW-0732">Signal</keyword>
<evidence type="ECO:0000313" key="3">
    <source>
        <dbReference type="EMBL" id="PWJ40748.1"/>
    </source>
</evidence>
<feature type="domain" description="Haem-binding uptake Tiki superfamily ChaN" evidence="2">
    <location>
        <begin position="41"/>
        <end position="240"/>
    </location>
</feature>
<organism evidence="3 4">
    <name type="scientific">Sediminitomix flava</name>
    <dbReference type="NCBI Taxonomy" id="379075"/>
    <lineage>
        <taxon>Bacteria</taxon>
        <taxon>Pseudomonadati</taxon>
        <taxon>Bacteroidota</taxon>
        <taxon>Cytophagia</taxon>
        <taxon>Cytophagales</taxon>
        <taxon>Flammeovirgaceae</taxon>
        <taxon>Sediminitomix</taxon>
    </lineage>
</organism>
<dbReference type="RefSeq" id="WP_109619452.1">
    <property type="nucleotide sequence ID" value="NZ_QGDO01000004.1"/>
</dbReference>
<dbReference type="InterPro" id="IPR007314">
    <property type="entry name" value="Cofac_haem-bd_dom"/>
</dbReference>
<dbReference type="Gene3D" id="3.40.50.11550">
    <property type="match status" value="1"/>
</dbReference>
<evidence type="ECO:0000259" key="2">
    <source>
        <dbReference type="Pfam" id="PF04187"/>
    </source>
</evidence>
<dbReference type="Proteomes" id="UP000245535">
    <property type="component" value="Unassembled WGS sequence"/>
</dbReference>
<keyword evidence="4" id="KW-1185">Reference proteome</keyword>
<proteinExistence type="predicted"/>
<reference evidence="3 4" key="1">
    <citation type="submission" date="2018-03" db="EMBL/GenBank/DDBJ databases">
        <title>Genomic Encyclopedia of Archaeal and Bacterial Type Strains, Phase II (KMG-II): from individual species to whole genera.</title>
        <authorList>
            <person name="Goeker M."/>
        </authorList>
    </citation>
    <scope>NUCLEOTIDE SEQUENCE [LARGE SCALE GENOMIC DNA]</scope>
    <source>
        <strain evidence="3 4">DSM 28229</strain>
    </source>
</reference>
<feature type="signal peptide" evidence="1">
    <location>
        <begin position="1"/>
        <end position="21"/>
    </location>
</feature>
<protein>
    <submittedName>
        <fullName evidence="3">Putative iron-regulated protein</fullName>
    </submittedName>
</protein>
<dbReference type="CDD" id="cd14727">
    <property type="entry name" value="ChanN-like"/>
    <property type="match status" value="1"/>
</dbReference>
<comment type="caution">
    <text evidence="3">The sequence shown here is derived from an EMBL/GenBank/DDBJ whole genome shotgun (WGS) entry which is preliminary data.</text>
</comment>
<dbReference type="AlphaFoldDB" id="A0A315Z7W1"/>
<dbReference type="Pfam" id="PF04187">
    <property type="entry name" value="Cofac_haem_bdg"/>
    <property type="match status" value="1"/>
</dbReference>
<sequence length="285" mass="32585">MRNKSILLLSLLFSLSFPALAQKPAYTIFNAKGKKVSYKKMMKGLSDKELIFFGEYHNNPIAHWLQFEVTSELSKKRELILGAEMFEADNQDALDQYLAGKIDAKGLDSLARLWNNYKTDYAPLVNIAKKEKHPFIATNIPRRYARIVNYKDFEGLDSLNSEEKAWIAPLPIVFDSELPQYKNMLEMMGGHGSATMVKAQAIKDATMAHFILKNHKDGALFIHYNGAYHSDFYEGILWYVKQQKPEVNAATITTVSQKDLKKLEKEHLGRADFIICVDENMTTTY</sequence>
<dbReference type="OrthoDB" id="1680202at2"/>
<evidence type="ECO:0000313" key="4">
    <source>
        <dbReference type="Proteomes" id="UP000245535"/>
    </source>
</evidence>
<evidence type="ECO:0000256" key="1">
    <source>
        <dbReference type="SAM" id="SignalP"/>
    </source>
</evidence>
<feature type="chain" id="PRO_5016447756" evidence="1">
    <location>
        <begin position="22"/>
        <end position="285"/>
    </location>
</feature>
<gene>
    <name evidence="3" type="ORF">BC781_1046</name>
</gene>
<dbReference type="EMBL" id="QGDO01000004">
    <property type="protein sequence ID" value="PWJ40748.1"/>
    <property type="molecule type" value="Genomic_DNA"/>
</dbReference>
<dbReference type="SUPFAM" id="SSF159501">
    <property type="entry name" value="EreA/ChaN-like"/>
    <property type="match status" value="1"/>
</dbReference>
<accession>A0A315Z7W1</accession>